<dbReference type="PANTHER" id="PTHR46577:SF1">
    <property type="entry name" value="HTH-TYPE TRANSCRIPTIONAL REGULATORY PROTEIN GABR"/>
    <property type="match status" value="1"/>
</dbReference>
<dbReference type="GO" id="GO:0003700">
    <property type="term" value="F:DNA-binding transcription factor activity"/>
    <property type="evidence" value="ECO:0007669"/>
    <property type="project" value="InterPro"/>
</dbReference>
<feature type="domain" description="HTH gntR-type" evidence="6">
    <location>
        <begin position="21"/>
        <end position="89"/>
    </location>
</feature>
<dbReference type="Pfam" id="PF00155">
    <property type="entry name" value="Aminotran_1_2"/>
    <property type="match status" value="1"/>
</dbReference>
<reference evidence="7 8" key="1">
    <citation type="submission" date="2019-11" db="EMBL/GenBank/DDBJ databases">
        <title>Genome of Strain BIT-d1.</title>
        <authorList>
            <person name="Yang Y."/>
        </authorList>
    </citation>
    <scope>NUCLEOTIDE SEQUENCE [LARGE SCALE GENOMIC DNA]</scope>
    <source>
        <strain evidence="7 8">BIT-d1</strain>
    </source>
</reference>
<keyword evidence="7" id="KW-0032">Aminotransferase</keyword>
<dbReference type="PANTHER" id="PTHR46577">
    <property type="entry name" value="HTH-TYPE TRANSCRIPTIONAL REGULATORY PROTEIN GABR"/>
    <property type="match status" value="1"/>
</dbReference>
<sequence>MSSPTKIPFLSFIQIDKKSNTPLYMQIANQFSNAIQRNYLLKGTKLPGTRKLSELLQINRNTVIAAYDELQAQGWIESKANKGTFVIEKTKNTPVKLKNSFEQYSSIYPDKAGFAFKQSNILDSPYEKITTKYYFTDGTPDNRLVQINQLSSFYSASIKRKTNKKKLNNSSYENNAFFLKNMANYLNLSRGLQINTQNILITNSSEMSLYIAAETLLSKEDKIIVTDLSYFSSNMTFQNKGAKVLTAGVDEEGIIIQHVENLCKKHKIRLLYITPHHHYPTTVTLSPQRRVQLLHLANKYGFVILEDDYDYEFHYDKSPIVPLASSDKNGMVVYTGSFGHSLIPGFKLGFIVAPKDVIHEMQKHLNVINPQGDILMQQVLAELIEEGEISRYLKKATKVYQERRNYFCKLLNEYFPDQISFNKPSGGLAVWVNWNKEINLYNLMKIALNNNLSIPKTLLYQNKDIRATRLGFGHLDKDEIEIVLSILHHSVNQL</sequence>
<gene>
    <name evidence="7" type="ORF">GJV76_11605</name>
</gene>
<comment type="similarity">
    <text evidence="1">In the C-terminal section; belongs to the class-I pyridoxal-phosphate-dependent aminotransferase family.</text>
</comment>
<keyword evidence="7" id="KW-0808">Transferase</keyword>
<keyword evidence="2" id="KW-0663">Pyridoxal phosphate</keyword>
<evidence type="ECO:0000313" key="7">
    <source>
        <dbReference type="EMBL" id="MTG98767.1"/>
    </source>
</evidence>
<dbReference type="SUPFAM" id="SSF53383">
    <property type="entry name" value="PLP-dependent transferases"/>
    <property type="match status" value="1"/>
</dbReference>
<dbReference type="Gene3D" id="3.40.640.10">
    <property type="entry name" value="Type I PLP-dependent aspartate aminotransferase-like (Major domain)"/>
    <property type="match status" value="1"/>
</dbReference>
<keyword evidence="4" id="KW-0238">DNA-binding</keyword>
<dbReference type="GO" id="GO:0003677">
    <property type="term" value="F:DNA binding"/>
    <property type="evidence" value="ECO:0007669"/>
    <property type="project" value="UniProtKB-KW"/>
</dbReference>
<dbReference type="SMART" id="SM00345">
    <property type="entry name" value="HTH_GNTR"/>
    <property type="match status" value="1"/>
</dbReference>
<dbReference type="Gene3D" id="1.10.10.10">
    <property type="entry name" value="Winged helix-like DNA-binding domain superfamily/Winged helix DNA-binding domain"/>
    <property type="match status" value="1"/>
</dbReference>
<evidence type="ECO:0000256" key="5">
    <source>
        <dbReference type="ARBA" id="ARBA00023163"/>
    </source>
</evidence>
<dbReference type="Pfam" id="PF00392">
    <property type="entry name" value="GntR"/>
    <property type="match status" value="1"/>
</dbReference>
<evidence type="ECO:0000256" key="4">
    <source>
        <dbReference type="ARBA" id="ARBA00023125"/>
    </source>
</evidence>
<dbReference type="RefSeq" id="WP_155092788.1">
    <property type="nucleotide sequence ID" value="NZ_CP102754.1"/>
</dbReference>
<dbReference type="CDD" id="cd00609">
    <property type="entry name" value="AAT_like"/>
    <property type="match status" value="1"/>
</dbReference>
<dbReference type="InterPro" id="IPR015421">
    <property type="entry name" value="PyrdxlP-dep_Trfase_major"/>
</dbReference>
<dbReference type="SUPFAM" id="SSF46785">
    <property type="entry name" value="Winged helix' DNA-binding domain"/>
    <property type="match status" value="1"/>
</dbReference>
<evidence type="ECO:0000256" key="1">
    <source>
        <dbReference type="ARBA" id="ARBA00005384"/>
    </source>
</evidence>
<evidence type="ECO:0000313" key="8">
    <source>
        <dbReference type="Proteomes" id="UP000438760"/>
    </source>
</evidence>
<comment type="caution">
    <text evidence="7">The sequence shown here is derived from an EMBL/GenBank/DDBJ whole genome shotgun (WGS) entry which is preliminary data.</text>
</comment>
<dbReference type="InterPro" id="IPR036388">
    <property type="entry name" value="WH-like_DNA-bd_sf"/>
</dbReference>
<keyword evidence="8" id="KW-1185">Reference proteome</keyword>
<keyword evidence="5" id="KW-0804">Transcription</keyword>
<dbReference type="AlphaFoldDB" id="A0A6I3LM49"/>
<evidence type="ECO:0000256" key="3">
    <source>
        <dbReference type="ARBA" id="ARBA00023015"/>
    </source>
</evidence>
<dbReference type="InterPro" id="IPR036390">
    <property type="entry name" value="WH_DNA-bd_sf"/>
</dbReference>
<organism evidence="7 8">
    <name type="scientific">Myroides albus</name>
    <dbReference type="NCBI Taxonomy" id="2562892"/>
    <lineage>
        <taxon>Bacteria</taxon>
        <taxon>Pseudomonadati</taxon>
        <taxon>Bacteroidota</taxon>
        <taxon>Flavobacteriia</taxon>
        <taxon>Flavobacteriales</taxon>
        <taxon>Flavobacteriaceae</taxon>
        <taxon>Myroides</taxon>
    </lineage>
</organism>
<dbReference type="InterPro" id="IPR004839">
    <property type="entry name" value="Aminotransferase_I/II_large"/>
</dbReference>
<dbReference type="PROSITE" id="PS50949">
    <property type="entry name" value="HTH_GNTR"/>
    <property type="match status" value="1"/>
</dbReference>
<evidence type="ECO:0000259" key="6">
    <source>
        <dbReference type="PROSITE" id="PS50949"/>
    </source>
</evidence>
<dbReference type="OrthoDB" id="594134at2"/>
<dbReference type="InterPro" id="IPR000524">
    <property type="entry name" value="Tscrpt_reg_HTH_GntR"/>
</dbReference>
<dbReference type="Proteomes" id="UP000438760">
    <property type="component" value="Unassembled WGS sequence"/>
</dbReference>
<dbReference type="EMBL" id="WMJX01000028">
    <property type="protein sequence ID" value="MTG98767.1"/>
    <property type="molecule type" value="Genomic_DNA"/>
</dbReference>
<keyword evidence="3" id="KW-0805">Transcription regulation</keyword>
<dbReference type="CDD" id="cd07377">
    <property type="entry name" value="WHTH_GntR"/>
    <property type="match status" value="1"/>
</dbReference>
<evidence type="ECO:0000256" key="2">
    <source>
        <dbReference type="ARBA" id="ARBA00022898"/>
    </source>
</evidence>
<dbReference type="GO" id="GO:0030170">
    <property type="term" value="F:pyridoxal phosphate binding"/>
    <property type="evidence" value="ECO:0007669"/>
    <property type="project" value="InterPro"/>
</dbReference>
<name>A0A6I3LM49_9FLAO</name>
<protein>
    <submittedName>
        <fullName evidence="7">Aminotransferase class I/II-fold pyridoxal phosphate-dependent enzyme</fullName>
    </submittedName>
</protein>
<proteinExistence type="inferred from homology"/>
<dbReference type="InterPro" id="IPR015424">
    <property type="entry name" value="PyrdxlP-dep_Trfase"/>
</dbReference>
<accession>A0A6I3LM49</accession>
<dbReference type="InterPro" id="IPR051446">
    <property type="entry name" value="HTH_trans_reg/aminotransferase"/>
</dbReference>
<dbReference type="GO" id="GO:0008483">
    <property type="term" value="F:transaminase activity"/>
    <property type="evidence" value="ECO:0007669"/>
    <property type="project" value="UniProtKB-KW"/>
</dbReference>